<dbReference type="PANTHER" id="PTHR31689:SF0">
    <property type="entry name" value="DIAMINOPIMELATE EPIMERASE"/>
    <property type="match status" value="1"/>
</dbReference>
<feature type="binding site" evidence="9">
    <location>
        <begin position="74"/>
        <end position="75"/>
    </location>
    <ligand>
        <name>substrate</name>
    </ligand>
</feature>
<evidence type="ECO:0000256" key="2">
    <source>
        <dbReference type="ARBA" id="ARBA00010219"/>
    </source>
</evidence>
<keyword evidence="12" id="KW-1185">Reference proteome</keyword>
<comment type="subunit">
    <text evidence="9">Homodimer.</text>
</comment>
<accession>A0A938Y418</accession>
<comment type="pathway">
    <text evidence="1 9">Amino-acid biosynthesis; L-lysine biosynthesis via DAP pathway; DL-2,6-diaminopimelate from LL-2,6-diaminopimelate: step 1/1.</text>
</comment>
<comment type="caution">
    <text evidence="9">Lacks conserved residue(s) required for the propagation of feature annotation.</text>
</comment>
<keyword evidence="4 9" id="KW-0963">Cytoplasm</keyword>
<dbReference type="SUPFAM" id="SSF54506">
    <property type="entry name" value="Diaminopimelate epimerase-like"/>
    <property type="match status" value="2"/>
</dbReference>
<feature type="active site" description="Proton donor" evidence="9">
    <location>
        <position position="73"/>
    </location>
</feature>
<comment type="catalytic activity">
    <reaction evidence="8 9">
        <text>(2S,6S)-2,6-diaminopimelate = meso-2,6-diaminopimelate</text>
        <dbReference type="Rhea" id="RHEA:15393"/>
        <dbReference type="ChEBI" id="CHEBI:57609"/>
        <dbReference type="ChEBI" id="CHEBI:57791"/>
        <dbReference type="EC" id="5.1.1.7"/>
    </reaction>
</comment>
<evidence type="ECO:0000313" key="12">
    <source>
        <dbReference type="Proteomes" id="UP000717624"/>
    </source>
</evidence>
<dbReference type="InterPro" id="IPR001653">
    <property type="entry name" value="DAP_epimerase_DapF"/>
</dbReference>
<dbReference type="GO" id="GO:0008837">
    <property type="term" value="F:diaminopimelate epimerase activity"/>
    <property type="evidence" value="ECO:0007669"/>
    <property type="project" value="UniProtKB-UniRule"/>
</dbReference>
<evidence type="ECO:0000256" key="7">
    <source>
        <dbReference type="ARBA" id="ARBA00023235"/>
    </source>
</evidence>
<evidence type="ECO:0000256" key="4">
    <source>
        <dbReference type="ARBA" id="ARBA00022490"/>
    </source>
</evidence>
<dbReference type="PROSITE" id="PS01326">
    <property type="entry name" value="DAP_EPIMERASE"/>
    <property type="match status" value="1"/>
</dbReference>
<dbReference type="InterPro" id="IPR018510">
    <property type="entry name" value="DAP_epimerase_AS"/>
</dbReference>
<evidence type="ECO:0000256" key="3">
    <source>
        <dbReference type="ARBA" id="ARBA00013080"/>
    </source>
</evidence>
<dbReference type="EMBL" id="JAFBEB010000007">
    <property type="protein sequence ID" value="MBM7590830.1"/>
    <property type="molecule type" value="Genomic_DNA"/>
</dbReference>
<feature type="binding site" evidence="9">
    <location>
        <begin position="215"/>
        <end position="216"/>
    </location>
    <ligand>
        <name>substrate</name>
    </ligand>
</feature>
<feature type="site" description="Could be important to modulate the pK values of the two catalytic cysteine residues" evidence="9">
    <location>
        <position position="166"/>
    </location>
</feature>
<dbReference type="AlphaFoldDB" id="A0A938Y418"/>
<dbReference type="Proteomes" id="UP000717624">
    <property type="component" value="Unassembled WGS sequence"/>
</dbReference>
<evidence type="ECO:0000256" key="1">
    <source>
        <dbReference type="ARBA" id="ARBA00005196"/>
    </source>
</evidence>
<dbReference type="FunFam" id="3.10.310.10:FF:000001">
    <property type="entry name" value="Diaminopimelate epimerase"/>
    <property type="match status" value="1"/>
</dbReference>
<feature type="binding site" evidence="9">
    <location>
        <position position="197"/>
    </location>
    <ligand>
        <name>substrate</name>
    </ligand>
</feature>
<dbReference type="GO" id="GO:0005829">
    <property type="term" value="C:cytosol"/>
    <property type="evidence" value="ECO:0007669"/>
    <property type="project" value="TreeGrafter"/>
</dbReference>
<comment type="caution">
    <text evidence="11">The sequence shown here is derived from an EMBL/GenBank/DDBJ whole genome shotgun (WGS) entry which is preliminary data.</text>
</comment>
<feature type="active site" evidence="10">
    <location>
        <position position="73"/>
    </location>
</feature>
<sequence length="291" mass="32259">MKFTKMHGLGNDYVYVNGFAEPLDQVDLPELSRRVSDRHFGIGGDGLILILPSEKADFRMRVFNNDGSEAKNCGNGLRCVSKYVYDHGLTAKTSFTVETLGGIVQPRIQTGPDGKAALITIDMGEPRLARKFIPMLGQPDEQVIGHPLKIEDREFTFTAVSMGNPHAILFFDELRDDDVVYYGPLIENNELFPERTNVEFIQVQNRKEILFRVWERGSGVTLACGTGACAAAVAGVLSGKTDRNVTVHLLGGDLEIEWRESDNHVYMTGPATEVFSGEYLGTIPYLQQKTP</sequence>
<reference evidence="11" key="1">
    <citation type="submission" date="2021-01" db="EMBL/GenBank/DDBJ databases">
        <title>Genomic Encyclopedia of Type Strains, Phase IV (KMG-IV): sequencing the most valuable type-strain genomes for metagenomic binning, comparative biology and taxonomic classification.</title>
        <authorList>
            <person name="Goeker M."/>
        </authorList>
    </citation>
    <scope>NUCLEOTIDE SEQUENCE</scope>
    <source>
        <strain evidence="11">DSM 25523</strain>
    </source>
</reference>
<protein>
    <recommendedName>
        <fullName evidence="3 9">Diaminopimelate epimerase</fullName>
        <shortName evidence="9">DAP epimerase</shortName>
        <ecNumber evidence="3 9">5.1.1.7</ecNumber>
    </recommendedName>
    <alternativeName>
        <fullName evidence="9">PLP-independent amino acid racemase</fullName>
    </alternativeName>
</protein>
<evidence type="ECO:0000313" key="11">
    <source>
        <dbReference type="EMBL" id="MBM7590830.1"/>
    </source>
</evidence>
<feature type="binding site" evidence="9">
    <location>
        <position position="11"/>
    </location>
    <ligand>
        <name>substrate</name>
    </ligand>
</feature>
<dbReference type="Gene3D" id="3.10.310.10">
    <property type="entry name" value="Diaminopimelate Epimerase, Chain A, domain 1"/>
    <property type="match status" value="2"/>
</dbReference>
<comment type="function">
    <text evidence="9">Catalyzes the stereoinversion of LL-2,6-diaminopimelate (L,L-DAP) to meso-diaminopimelate (meso-DAP), a precursor of L-lysine and an essential component of the bacterial peptidoglycan.</text>
</comment>
<comment type="subcellular location">
    <subcellularLocation>
        <location evidence="9">Cytoplasm</location>
    </subcellularLocation>
</comment>
<keyword evidence="6 9" id="KW-0457">Lysine biosynthesis</keyword>
<feature type="binding site" evidence="9">
    <location>
        <position position="64"/>
    </location>
    <ligand>
        <name>substrate</name>
    </ligand>
</feature>
<dbReference type="RefSeq" id="WP_204518573.1">
    <property type="nucleotide sequence ID" value="NZ_BAABIN010000016.1"/>
</dbReference>
<dbReference type="EC" id="5.1.1.7" evidence="3 9"/>
<keyword evidence="5 9" id="KW-0028">Amino-acid biosynthesis</keyword>
<name>A0A938Y418_9BACL</name>
<comment type="similarity">
    <text evidence="2 9">Belongs to the diaminopimelate epimerase family.</text>
</comment>
<dbReference type="GO" id="GO:0009089">
    <property type="term" value="P:lysine biosynthetic process via diaminopimelate"/>
    <property type="evidence" value="ECO:0007669"/>
    <property type="project" value="UniProtKB-UniRule"/>
</dbReference>
<gene>
    <name evidence="9" type="primary">dapF</name>
    <name evidence="11" type="ORF">JOD01_002440</name>
</gene>
<evidence type="ECO:0000256" key="5">
    <source>
        <dbReference type="ARBA" id="ARBA00022605"/>
    </source>
</evidence>
<dbReference type="NCBIfam" id="TIGR00652">
    <property type="entry name" value="DapF"/>
    <property type="match status" value="1"/>
</dbReference>
<feature type="binding site" evidence="9">
    <location>
        <position position="164"/>
    </location>
    <ligand>
        <name>substrate</name>
    </ligand>
</feature>
<proteinExistence type="inferred from homology"/>
<dbReference type="HAMAP" id="MF_00197">
    <property type="entry name" value="DAP_epimerase"/>
    <property type="match status" value="1"/>
</dbReference>
<dbReference type="PANTHER" id="PTHR31689">
    <property type="entry name" value="DIAMINOPIMELATE EPIMERASE, CHLOROPLASTIC"/>
    <property type="match status" value="1"/>
</dbReference>
<feature type="binding site" evidence="9">
    <location>
        <begin position="225"/>
        <end position="226"/>
    </location>
    <ligand>
        <name>substrate</name>
    </ligand>
</feature>
<dbReference type="Pfam" id="PF01678">
    <property type="entry name" value="DAP_epimerase"/>
    <property type="match status" value="2"/>
</dbReference>
<evidence type="ECO:0000256" key="8">
    <source>
        <dbReference type="ARBA" id="ARBA00051712"/>
    </source>
</evidence>
<dbReference type="FunFam" id="3.10.310.10:FF:000004">
    <property type="entry name" value="Diaminopimelate epimerase"/>
    <property type="match status" value="1"/>
</dbReference>
<evidence type="ECO:0000256" key="6">
    <source>
        <dbReference type="ARBA" id="ARBA00023154"/>
    </source>
</evidence>
<feature type="site" description="Could be important to modulate the pK values of the two catalytic cysteine residues" evidence="9">
    <location>
        <position position="215"/>
    </location>
</feature>
<evidence type="ECO:0000256" key="10">
    <source>
        <dbReference type="PROSITE-ProRule" id="PRU10125"/>
    </source>
</evidence>
<evidence type="ECO:0000256" key="9">
    <source>
        <dbReference type="HAMAP-Rule" id="MF_00197"/>
    </source>
</evidence>
<feature type="active site" description="Proton acceptor" evidence="9">
    <location>
        <position position="224"/>
    </location>
</feature>
<keyword evidence="7 9" id="KW-0413">Isomerase</keyword>
<organism evidence="11 12">
    <name type="scientific">Brevibacillus fulvus</name>
    <dbReference type="NCBI Taxonomy" id="1125967"/>
    <lineage>
        <taxon>Bacteria</taxon>
        <taxon>Bacillati</taxon>
        <taxon>Bacillota</taxon>
        <taxon>Bacilli</taxon>
        <taxon>Bacillales</taxon>
        <taxon>Paenibacillaceae</taxon>
        <taxon>Brevibacillus</taxon>
    </lineage>
</organism>